<keyword evidence="3" id="KW-1185">Reference proteome</keyword>
<evidence type="ECO:0000313" key="3">
    <source>
        <dbReference type="Proteomes" id="UP001141950"/>
    </source>
</evidence>
<reference evidence="2" key="1">
    <citation type="submission" date="2022-08" db="EMBL/GenBank/DDBJ databases">
        <title>The genomic sequence of strain Paenibacillus sp. SCIV0701.</title>
        <authorList>
            <person name="Zhao H."/>
        </authorList>
    </citation>
    <scope>NUCLEOTIDE SEQUENCE</scope>
    <source>
        <strain evidence="2">SCIV0701</strain>
    </source>
</reference>
<dbReference type="Pfam" id="PF09350">
    <property type="entry name" value="DJC28_CD"/>
    <property type="match status" value="1"/>
</dbReference>
<accession>A0A9X2MVW2</accession>
<evidence type="ECO:0000313" key="2">
    <source>
        <dbReference type="EMBL" id="MCR2807385.1"/>
    </source>
</evidence>
<gene>
    <name evidence="2" type="ORF">NQZ67_26205</name>
</gene>
<organism evidence="2 3">
    <name type="scientific">Paenibacillus soyae</name>
    <dbReference type="NCBI Taxonomy" id="2969249"/>
    <lineage>
        <taxon>Bacteria</taxon>
        <taxon>Bacillati</taxon>
        <taxon>Bacillota</taxon>
        <taxon>Bacilli</taxon>
        <taxon>Bacillales</taxon>
        <taxon>Paenibacillaceae</taxon>
        <taxon>Paenibacillus</taxon>
    </lineage>
</organism>
<dbReference type="PANTHER" id="PTHR39158">
    <property type="entry name" value="OS08G0560600 PROTEIN"/>
    <property type="match status" value="1"/>
</dbReference>
<feature type="domain" description="DnaJ homologue subfamily C member 28 conserved" evidence="1">
    <location>
        <begin position="7"/>
        <end position="73"/>
    </location>
</feature>
<evidence type="ECO:0000259" key="1">
    <source>
        <dbReference type="Pfam" id="PF09350"/>
    </source>
</evidence>
<dbReference type="EMBL" id="JANIPJ010000026">
    <property type="protein sequence ID" value="MCR2807385.1"/>
    <property type="molecule type" value="Genomic_DNA"/>
</dbReference>
<dbReference type="InterPro" id="IPR018961">
    <property type="entry name" value="DnaJ_homolog_subfam-C_membr-28"/>
</dbReference>
<dbReference type="RefSeq" id="WP_257451811.1">
    <property type="nucleotide sequence ID" value="NZ_JANIPJ010000026.1"/>
</dbReference>
<name>A0A9X2MVW2_9BACL</name>
<comment type="caution">
    <text evidence="2">The sequence shown here is derived from an EMBL/GenBank/DDBJ whole genome shotgun (WGS) entry which is preliminary data.</text>
</comment>
<proteinExistence type="predicted"/>
<dbReference type="InterPro" id="IPR052573">
    <property type="entry name" value="DnaJ_C_subfamily_28"/>
</dbReference>
<sequence length="129" mass="15025">MDIMRMIAEERIREAIRRGEFDNLPGMGKPLPPDELEGIPEELRISYKLLKNAGALPEEMQLRKEMVTLGDLLSACRNDGERERLERELSLKRLRYESLMAERGWQSLGAFDEYERKLQQKLTDDENGS</sequence>
<dbReference type="Proteomes" id="UP001141950">
    <property type="component" value="Unassembled WGS sequence"/>
</dbReference>
<dbReference type="AlphaFoldDB" id="A0A9X2MVW2"/>
<dbReference type="PANTHER" id="PTHR39158:SF1">
    <property type="entry name" value="DNAJ HOMOLOG SUBFAMILY C MEMBER 28"/>
    <property type="match status" value="1"/>
</dbReference>
<protein>
    <submittedName>
        <fullName evidence="2">DUF1992 domain-containing protein</fullName>
    </submittedName>
</protein>